<feature type="transmembrane region" description="Helical" evidence="2">
    <location>
        <begin position="16"/>
        <end position="35"/>
    </location>
</feature>
<evidence type="ECO:0000256" key="2">
    <source>
        <dbReference type="SAM" id="Phobius"/>
    </source>
</evidence>
<sequence>MSEPDKTVPSAQHRKFRAVGLIIVVFGILAAVNLGRSTALLLQGAGAELRDQGPLVALGVLTQMVAVSIIVAGYQLMTQGDRFSWGNVLGFWTKTVQGQLLLVAAFSLIAGLMWMTATVQNSWAPRAGYWLALWLACSVAVFFLRKAWRQLRSPPGAGDDDTGPGPGPSDQA</sequence>
<name>A0A1S1LHR1_9MYCO</name>
<dbReference type="RefSeq" id="WP_070934879.1">
    <property type="nucleotide sequence ID" value="NZ_MLIK01000003.1"/>
</dbReference>
<feature type="region of interest" description="Disordered" evidence="1">
    <location>
        <begin position="153"/>
        <end position="172"/>
    </location>
</feature>
<dbReference type="STRING" id="948102.BKG76_00160"/>
<organism evidence="3 4">
    <name type="scientific">Mycobacteroides franklinii</name>
    <dbReference type="NCBI Taxonomy" id="948102"/>
    <lineage>
        <taxon>Bacteria</taxon>
        <taxon>Bacillati</taxon>
        <taxon>Actinomycetota</taxon>
        <taxon>Actinomycetes</taxon>
        <taxon>Mycobacteriales</taxon>
        <taxon>Mycobacteriaceae</taxon>
        <taxon>Mycobacteroides</taxon>
    </lineage>
</organism>
<reference evidence="3 4" key="1">
    <citation type="submission" date="2016-10" db="EMBL/GenBank/DDBJ databases">
        <title>Evaluation of Human, Veterinary and Environmental Mycobacterium chelonae Isolates by Core Genome Phylogenomic Analysis, Targeted Gene Comparison, and Anti-microbial Susceptibility Patterns: A Tale of Mistaken Identities.</title>
        <authorList>
            <person name="Fogelson S.B."/>
            <person name="Camus A.C."/>
            <person name="Lorenz W."/>
            <person name="Vasireddy R."/>
            <person name="Vasireddy S."/>
            <person name="Smith T."/>
            <person name="Brown-Elliott B.A."/>
            <person name="Wallace R.J.Jr."/>
            <person name="Hasan N.A."/>
            <person name="Reischl U."/>
            <person name="Sanchez S."/>
        </authorList>
    </citation>
    <scope>NUCLEOTIDE SEQUENCE [LARGE SCALE GENOMIC DNA]</scope>
    <source>
        <strain evidence="3 4">1559</strain>
    </source>
</reference>
<dbReference type="EMBL" id="MLIK01000003">
    <property type="protein sequence ID" value="OHU31670.1"/>
    <property type="molecule type" value="Genomic_DNA"/>
</dbReference>
<dbReference type="Proteomes" id="UP000179616">
    <property type="component" value="Unassembled WGS sequence"/>
</dbReference>
<evidence type="ECO:0000313" key="4">
    <source>
        <dbReference type="Proteomes" id="UP000179616"/>
    </source>
</evidence>
<proteinExistence type="predicted"/>
<evidence type="ECO:0000313" key="3">
    <source>
        <dbReference type="EMBL" id="OHU31670.1"/>
    </source>
</evidence>
<feature type="transmembrane region" description="Helical" evidence="2">
    <location>
        <begin position="55"/>
        <end position="77"/>
    </location>
</feature>
<dbReference type="AlphaFoldDB" id="A0A1S1LHR1"/>
<dbReference type="GeneID" id="57165199"/>
<protein>
    <submittedName>
        <fullName evidence="3">Uncharacterized protein</fullName>
    </submittedName>
</protein>
<keyword evidence="2" id="KW-0472">Membrane</keyword>
<accession>A0A1S1LHR1</accession>
<keyword evidence="2" id="KW-0812">Transmembrane</keyword>
<feature type="transmembrane region" description="Helical" evidence="2">
    <location>
        <begin position="98"/>
        <end position="115"/>
    </location>
</feature>
<comment type="caution">
    <text evidence="3">The sequence shown here is derived from an EMBL/GenBank/DDBJ whole genome shotgun (WGS) entry which is preliminary data.</text>
</comment>
<feature type="transmembrane region" description="Helical" evidence="2">
    <location>
        <begin position="127"/>
        <end position="144"/>
    </location>
</feature>
<keyword evidence="2" id="KW-1133">Transmembrane helix</keyword>
<gene>
    <name evidence="3" type="ORF">BKG76_00160</name>
</gene>
<evidence type="ECO:0000256" key="1">
    <source>
        <dbReference type="SAM" id="MobiDB-lite"/>
    </source>
</evidence>